<reference evidence="2 4" key="2">
    <citation type="submission" date="2018-06" db="EMBL/GenBank/DDBJ databases">
        <authorList>
            <consortium name="Pathogen Informatics"/>
            <person name="Doyle S."/>
        </authorList>
    </citation>
    <scope>NUCLEOTIDE SEQUENCE [LARGE SCALE GENOMIC DNA]</scope>
    <source>
        <strain evidence="2 4">NCTC11460</strain>
    </source>
</reference>
<dbReference type="AlphaFoldDB" id="A0A135YX39"/>
<proteinExistence type="predicted"/>
<evidence type="ECO:0000313" key="3">
    <source>
        <dbReference type="Proteomes" id="UP000070326"/>
    </source>
</evidence>
<dbReference type="EMBL" id="UGTB01000004">
    <property type="protein sequence ID" value="SUB60634.1"/>
    <property type="molecule type" value="Genomic_DNA"/>
</dbReference>
<dbReference type="STRING" id="1261.HMPREF3195_00436"/>
<dbReference type="Proteomes" id="UP000255101">
    <property type="component" value="Unassembled WGS sequence"/>
</dbReference>
<gene>
    <name evidence="1" type="ORF">HMPREF3195_00436</name>
    <name evidence="2" type="ORF">NCTC11460_00541</name>
</gene>
<dbReference type="Proteomes" id="UP000070326">
    <property type="component" value="Unassembled WGS sequence"/>
</dbReference>
<protein>
    <submittedName>
        <fullName evidence="1">Uncharacterized protein</fullName>
    </submittedName>
</protein>
<evidence type="ECO:0000313" key="2">
    <source>
        <dbReference type="EMBL" id="SUB60634.1"/>
    </source>
</evidence>
<dbReference type="PATRIC" id="fig|1261.5.peg.442"/>
<organism evidence="1 3">
    <name type="scientific">Peptostreptococcus anaerobius</name>
    <dbReference type="NCBI Taxonomy" id="1261"/>
    <lineage>
        <taxon>Bacteria</taxon>
        <taxon>Bacillati</taxon>
        <taxon>Bacillota</taxon>
        <taxon>Clostridia</taxon>
        <taxon>Peptostreptococcales</taxon>
        <taxon>Peptostreptococcaceae</taxon>
        <taxon>Peptostreptococcus</taxon>
    </lineage>
</organism>
<evidence type="ECO:0000313" key="1">
    <source>
        <dbReference type="EMBL" id="KXI13965.1"/>
    </source>
</evidence>
<sequence length="180" mass="21200">MMLDIKDKEFFIKADGKSVDFYLEDDMFEIEGKFSVEGDDVFIIVIDAVSHMLKIAGDKLKIGKKYGRFTASRVEDGKTFDLEINRVFIPLVNPSVEDFEREFEKGISQFFNKPDDTLVWYDFETKKWNIEVNKINMYCSGDRYDYDSISEMFEASREYLDGKWQCIYFSAEVEEDEGEF</sequence>
<dbReference type="EMBL" id="LSQZ01000015">
    <property type="protein sequence ID" value="KXI13965.1"/>
    <property type="molecule type" value="Genomic_DNA"/>
</dbReference>
<dbReference type="RefSeq" id="WP_002844988.1">
    <property type="nucleotide sequence ID" value="NZ_CAXUJS010000019.1"/>
</dbReference>
<name>A0A135YX39_9FIRM</name>
<reference evidence="1 3" key="1">
    <citation type="submission" date="2016-02" db="EMBL/GenBank/DDBJ databases">
        <authorList>
            <person name="Wen L."/>
            <person name="He K."/>
            <person name="Yang H."/>
        </authorList>
    </citation>
    <scope>NUCLEOTIDE SEQUENCE [LARGE SCALE GENOMIC DNA]</scope>
    <source>
        <strain evidence="1 3">MJR8628A</strain>
    </source>
</reference>
<accession>A0A135YX39</accession>
<evidence type="ECO:0000313" key="4">
    <source>
        <dbReference type="Proteomes" id="UP000255101"/>
    </source>
</evidence>